<name>A0AAU7CSY5_9BACT</name>
<gene>
    <name evidence="2" type="ORF">V5E97_19165</name>
</gene>
<dbReference type="AlphaFoldDB" id="A0AAU7CSY5"/>
<feature type="region of interest" description="Disordered" evidence="1">
    <location>
        <begin position="1"/>
        <end position="41"/>
    </location>
</feature>
<accession>A0AAU7CSY5</accession>
<organism evidence="2">
    <name type="scientific">Singulisphaera sp. Ch08</name>
    <dbReference type="NCBI Taxonomy" id="3120278"/>
    <lineage>
        <taxon>Bacteria</taxon>
        <taxon>Pseudomonadati</taxon>
        <taxon>Planctomycetota</taxon>
        <taxon>Planctomycetia</taxon>
        <taxon>Isosphaerales</taxon>
        <taxon>Isosphaeraceae</taxon>
        <taxon>Singulisphaera</taxon>
    </lineage>
</organism>
<proteinExistence type="predicted"/>
<sequence>MSDFDNSEVRKFVDHSDADRVEKLRKEQARAEQQSHEQAARAQAILAEKAENEHLAGELFQKLKAYEHHKISTGQELTVVMEDIDRDGSQRWALIRVDSQSLTPRHRPAPRATPEWVVAVRCQSKPKYQLRIFPVKNQDDAASRVFNDPDELFERIRQEVGER</sequence>
<evidence type="ECO:0000313" key="2">
    <source>
        <dbReference type="EMBL" id="XBH08075.1"/>
    </source>
</evidence>
<feature type="compositionally biased region" description="Basic and acidic residues" evidence="1">
    <location>
        <begin position="7"/>
        <end position="39"/>
    </location>
</feature>
<evidence type="ECO:0000256" key="1">
    <source>
        <dbReference type="SAM" id="MobiDB-lite"/>
    </source>
</evidence>
<protein>
    <submittedName>
        <fullName evidence="2">Uncharacterized protein</fullName>
    </submittedName>
</protein>
<dbReference type="EMBL" id="CP155447">
    <property type="protein sequence ID" value="XBH08075.1"/>
    <property type="molecule type" value="Genomic_DNA"/>
</dbReference>
<dbReference type="RefSeq" id="WP_406700913.1">
    <property type="nucleotide sequence ID" value="NZ_CP155447.1"/>
</dbReference>
<reference evidence="2" key="1">
    <citation type="submission" date="2024-05" db="EMBL/GenBank/DDBJ databases">
        <title>Planctomycetes of the genus Singulisphaera possess chitinolytic capabilities.</title>
        <authorList>
            <person name="Ivanova A."/>
        </authorList>
    </citation>
    <scope>NUCLEOTIDE SEQUENCE</scope>
    <source>
        <strain evidence="2">Ch08T</strain>
    </source>
</reference>